<protein>
    <recommendedName>
        <fullName evidence="4">Ricin B lectin domain-containing protein</fullName>
    </recommendedName>
</protein>
<dbReference type="Proteomes" id="UP000799441">
    <property type="component" value="Unassembled WGS sequence"/>
</dbReference>
<evidence type="ECO:0008006" key="4">
    <source>
        <dbReference type="Google" id="ProtNLM"/>
    </source>
</evidence>
<reference evidence="2" key="1">
    <citation type="journal article" date="2020" name="Stud. Mycol.">
        <title>101 Dothideomycetes genomes: a test case for predicting lifestyles and emergence of pathogens.</title>
        <authorList>
            <person name="Haridas S."/>
            <person name="Albert R."/>
            <person name="Binder M."/>
            <person name="Bloem J."/>
            <person name="Labutti K."/>
            <person name="Salamov A."/>
            <person name="Andreopoulos B."/>
            <person name="Baker S."/>
            <person name="Barry K."/>
            <person name="Bills G."/>
            <person name="Bluhm B."/>
            <person name="Cannon C."/>
            <person name="Castanera R."/>
            <person name="Culley D."/>
            <person name="Daum C."/>
            <person name="Ezra D."/>
            <person name="Gonzalez J."/>
            <person name="Henrissat B."/>
            <person name="Kuo A."/>
            <person name="Liang C."/>
            <person name="Lipzen A."/>
            <person name="Lutzoni F."/>
            <person name="Magnuson J."/>
            <person name="Mondo S."/>
            <person name="Nolan M."/>
            <person name="Ohm R."/>
            <person name="Pangilinan J."/>
            <person name="Park H.-J."/>
            <person name="Ramirez L."/>
            <person name="Alfaro M."/>
            <person name="Sun H."/>
            <person name="Tritt A."/>
            <person name="Yoshinaga Y."/>
            <person name="Zwiers L.-H."/>
            <person name="Turgeon B."/>
            <person name="Goodwin S."/>
            <person name="Spatafora J."/>
            <person name="Crous P."/>
            <person name="Grigoriev I."/>
        </authorList>
    </citation>
    <scope>NUCLEOTIDE SEQUENCE</scope>
    <source>
        <strain evidence="2">CBS 116435</strain>
    </source>
</reference>
<keyword evidence="1" id="KW-0732">Signal</keyword>
<gene>
    <name evidence="2" type="ORF">K431DRAFT_300361</name>
</gene>
<comment type="caution">
    <text evidence="2">The sequence shown here is derived from an EMBL/GenBank/DDBJ whole genome shotgun (WGS) entry which is preliminary data.</text>
</comment>
<keyword evidence="3" id="KW-1185">Reference proteome</keyword>
<feature type="chain" id="PRO_5040352074" description="Ricin B lectin domain-containing protein" evidence="1">
    <location>
        <begin position="19"/>
        <end position="231"/>
    </location>
</feature>
<sequence length="231" mass="24909">MRAFAIALLAATAAIAKADLVCQDWTPYNFTGPDGRIHFFGNNPTNDPAEGPNFDAPTLPTNALSGQGAARIWKLPKSNKTEGVVFNIKTCNSTSLGFSTQVQSSCGRSGCYHDYQHNIQVINPHTGRCLTALPYVDVNGTATSTASFKTCNKDPKDLSQIWFSNQQVVWPCCSYNGNPISSYGPTFYAKYGNGSSSLFPALSLSRSDNRTIQLVMDEYNQVGLGASILSA</sequence>
<organism evidence="2 3">
    <name type="scientific">Polychaeton citri CBS 116435</name>
    <dbReference type="NCBI Taxonomy" id="1314669"/>
    <lineage>
        <taxon>Eukaryota</taxon>
        <taxon>Fungi</taxon>
        <taxon>Dikarya</taxon>
        <taxon>Ascomycota</taxon>
        <taxon>Pezizomycotina</taxon>
        <taxon>Dothideomycetes</taxon>
        <taxon>Dothideomycetidae</taxon>
        <taxon>Capnodiales</taxon>
        <taxon>Capnodiaceae</taxon>
        <taxon>Polychaeton</taxon>
    </lineage>
</organism>
<name>A0A9P4UUA0_9PEZI</name>
<accession>A0A9P4UUA0</accession>
<dbReference type="AlphaFoldDB" id="A0A9P4UUA0"/>
<evidence type="ECO:0000256" key="1">
    <source>
        <dbReference type="SAM" id="SignalP"/>
    </source>
</evidence>
<dbReference type="EMBL" id="MU003769">
    <property type="protein sequence ID" value="KAF2724950.1"/>
    <property type="molecule type" value="Genomic_DNA"/>
</dbReference>
<feature type="signal peptide" evidence="1">
    <location>
        <begin position="1"/>
        <end position="18"/>
    </location>
</feature>
<evidence type="ECO:0000313" key="3">
    <source>
        <dbReference type="Proteomes" id="UP000799441"/>
    </source>
</evidence>
<proteinExistence type="predicted"/>
<evidence type="ECO:0000313" key="2">
    <source>
        <dbReference type="EMBL" id="KAF2724950.1"/>
    </source>
</evidence>
<dbReference type="OrthoDB" id="5498519at2759"/>